<dbReference type="AlphaFoldDB" id="Q8ZUP7"/>
<evidence type="ECO:0000313" key="1">
    <source>
        <dbReference type="EMBL" id="AAL64359.1"/>
    </source>
</evidence>
<gene>
    <name evidence="1" type="ordered locus">PAE2678</name>
</gene>
<dbReference type="PATRIC" id="fig|178306.9.peg.1994"/>
<reference evidence="1 2" key="1">
    <citation type="journal article" date="2002" name="Proc. Natl. Acad. Sci. U.S.A.">
        <title>Genome sequence of the hyperthermophilic crenarchaeon Pyrobaculum aerophilum.</title>
        <authorList>
            <person name="Fitz-Gibbon S.T."/>
            <person name="Ladner H."/>
            <person name="Kim U.J."/>
            <person name="Stetter K.O."/>
            <person name="Simon M.I."/>
            <person name="Miller J.H."/>
        </authorList>
    </citation>
    <scope>NUCLEOTIDE SEQUENCE [LARGE SCALE GENOMIC DNA]</scope>
    <source>
        <strain evidence="2">ATCC 51768 / DSM 7523 / JCM 9630 / CIP 104966 / NBRC 100827 / IM2</strain>
    </source>
</reference>
<sequence length="116" mass="12976">MLSQSDGKAPSYQHRLIRAPAALQDLYCTKVLLYMSEKEVIKVEVPKWLAERLRKYAAERYGLRRGALSKAIVEILERELGGPQPSAGGLDRLVGLGLSSPRRWNGEDLAEALRDN</sequence>
<dbReference type="InParanoid" id="Q8ZUP7"/>
<dbReference type="Proteomes" id="UP000002439">
    <property type="component" value="Chromosome"/>
</dbReference>
<keyword evidence="2" id="KW-1185">Reference proteome</keyword>
<dbReference type="HOGENOM" id="CLU_168728_0_0_2"/>
<dbReference type="KEGG" id="pai:PAE2678"/>
<dbReference type="eggNOG" id="arCOG03886">
    <property type="taxonomic scope" value="Archaea"/>
</dbReference>
<evidence type="ECO:0000313" key="2">
    <source>
        <dbReference type="Proteomes" id="UP000002439"/>
    </source>
</evidence>
<organism evidence="1 2">
    <name type="scientific">Pyrobaculum aerophilum (strain ATCC 51768 / DSM 7523 / JCM 9630 / CIP 104966 / NBRC 100827 / IM2)</name>
    <dbReference type="NCBI Taxonomy" id="178306"/>
    <lineage>
        <taxon>Archaea</taxon>
        <taxon>Thermoproteota</taxon>
        <taxon>Thermoprotei</taxon>
        <taxon>Thermoproteales</taxon>
        <taxon>Thermoproteaceae</taxon>
        <taxon>Pyrobaculum</taxon>
    </lineage>
</organism>
<dbReference type="STRING" id="178306.PAE2678"/>
<dbReference type="EnsemblBacteria" id="AAL64359">
    <property type="protein sequence ID" value="AAL64359"/>
    <property type="gene ID" value="PAE2678"/>
</dbReference>
<protein>
    <submittedName>
        <fullName evidence="1">Conserved within P. aerophilum</fullName>
    </submittedName>
</protein>
<proteinExistence type="predicted"/>
<name>Q8ZUP7_PYRAE</name>
<dbReference type="EMBL" id="AE009441">
    <property type="protein sequence ID" value="AAL64359.1"/>
    <property type="molecule type" value="Genomic_DNA"/>
</dbReference>
<accession>Q8ZUP7</accession>